<sequence>QDLRKILNVLKTRPNELEKIDGIGKGTVEKWKRLLE</sequence>
<name>X1HWH6_9ZZZZ</name>
<evidence type="ECO:0000313" key="1">
    <source>
        <dbReference type="EMBL" id="GAH74476.1"/>
    </source>
</evidence>
<proteinExistence type="predicted"/>
<comment type="caution">
    <text evidence="1">The sequence shown here is derived from an EMBL/GenBank/DDBJ whole genome shotgun (WGS) entry which is preliminary data.</text>
</comment>
<dbReference type="EMBL" id="BARU01032751">
    <property type="protein sequence ID" value="GAH74476.1"/>
    <property type="molecule type" value="Genomic_DNA"/>
</dbReference>
<protein>
    <submittedName>
        <fullName evidence="1">Uncharacterized protein</fullName>
    </submittedName>
</protein>
<dbReference type="AlphaFoldDB" id="X1HWH6"/>
<accession>X1HWH6</accession>
<organism evidence="1">
    <name type="scientific">marine sediment metagenome</name>
    <dbReference type="NCBI Taxonomy" id="412755"/>
    <lineage>
        <taxon>unclassified sequences</taxon>
        <taxon>metagenomes</taxon>
        <taxon>ecological metagenomes</taxon>
    </lineage>
</organism>
<gene>
    <name evidence="1" type="ORF">S03H2_51610</name>
</gene>
<feature type="non-terminal residue" evidence="1">
    <location>
        <position position="1"/>
    </location>
</feature>
<reference evidence="1" key="1">
    <citation type="journal article" date="2014" name="Front. Microbiol.">
        <title>High frequency of phylogenetically diverse reductive dehalogenase-homologous genes in deep subseafloor sedimentary metagenomes.</title>
        <authorList>
            <person name="Kawai M."/>
            <person name="Futagami T."/>
            <person name="Toyoda A."/>
            <person name="Takaki Y."/>
            <person name="Nishi S."/>
            <person name="Hori S."/>
            <person name="Arai W."/>
            <person name="Tsubouchi T."/>
            <person name="Morono Y."/>
            <person name="Uchiyama I."/>
            <person name="Ito T."/>
            <person name="Fujiyama A."/>
            <person name="Inagaki F."/>
            <person name="Takami H."/>
        </authorList>
    </citation>
    <scope>NUCLEOTIDE SEQUENCE</scope>
    <source>
        <strain evidence="1">Expedition CK06-06</strain>
    </source>
</reference>